<sequence length="86" mass="9592">MYISWKKIGVEKRIMVLWICAMVISSMVMEEGANATTISYPGLGKNRQVPCKIGGGNCLPPPSNDYDRGCSALKRCRSHHTMPIRH</sequence>
<evidence type="ECO:0000313" key="9">
    <source>
        <dbReference type="EMBL" id="TYG95641.1"/>
    </source>
</evidence>
<reference evidence="9 10" key="1">
    <citation type="submission" date="2019-06" db="EMBL/GenBank/DDBJ databases">
        <title>WGS assembly of Gossypium darwinii.</title>
        <authorList>
            <person name="Chen Z.J."/>
            <person name="Sreedasyam A."/>
            <person name="Ando A."/>
            <person name="Song Q."/>
            <person name="De L."/>
            <person name="Hulse-Kemp A."/>
            <person name="Ding M."/>
            <person name="Ye W."/>
            <person name="Kirkbride R."/>
            <person name="Jenkins J."/>
            <person name="Plott C."/>
            <person name="Lovell J."/>
            <person name="Lin Y.-M."/>
            <person name="Vaughn R."/>
            <person name="Liu B."/>
            <person name="Li W."/>
            <person name="Simpson S."/>
            <person name="Scheffler B."/>
            <person name="Saski C."/>
            <person name="Grover C."/>
            <person name="Hu G."/>
            <person name="Conover J."/>
            <person name="Carlson J."/>
            <person name="Shu S."/>
            <person name="Boston L."/>
            <person name="Williams M."/>
            <person name="Peterson D."/>
            <person name="Mcgee K."/>
            <person name="Jones D."/>
            <person name="Wendel J."/>
            <person name="Stelly D."/>
            <person name="Grimwood J."/>
            <person name="Schmutz J."/>
        </authorList>
    </citation>
    <scope>NUCLEOTIDE SEQUENCE [LARGE SCALE GENOMIC DNA]</scope>
    <source>
        <strain evidence="9">1808015.09</strain>
    </source>
</reference>
<dbReference type="GO" id="GO:0005576">
    <property type="term" value="C:extracellular region"/>
    <property type="evidence" value="ECO:0007669"/>
    <property type="project" value="UniProtKB-SubCell"/>
</dbReference>
<evidence type="ECO:0000256" key="5">
    <source>
        <dbReference type="ARBA" id="ARBA00022729"/>
    </source>
</evidence>
<evidence type="ECO:0000256" key="8">
    <source>
        <dbReference type="SAM" id="SignalP"/>
    </source>
</evidence>
<keyword evidence="6" id="KW-1015">Disulfide bond</keyword>
<evidence type="ECO:0000256" key="4">
    <source>
        <dbReference type="ARBA" id="ARBA00022702"/>
    </source>
</evidence>
<name>A0A5D2ER95_GOSDA</name>
<dbReference type="AlphaFoldDB" id="A0A5D2ER95"/>
<keyword evidence="10" id="KW-1185">Reference proteome</keyword>
<dbReference type="Proteomes" id="UP000323506">
    <property type="component" value="Chromosome A11"/>
</dbReference>
<dbReference type="GO" id="GO:0005179">
    <property type="term" value="F:hormone activity"/>
    <property type="evidence" value="ECO:0007669"/>
    <property type="project" value="UniProtKB-KW"/>
</dbReference>
<evidence type="ECO:0000256" key="2">
    <source>
        <dbReference type="ARBA" id="ARBA00009178"/>
    </source>
</evidence>
<comment type="function">
    <text evidence="7">Cell signaling peptide that may regulate plant stress, growth, and development. Mediates a rapid alkalinization of extracellular space by mediating a transient increase in the cytoplasmic Ca(2+) concentration leading to a calcium-dependent signaling events through a cell surface receptor and a concomitant activation of some intracellular mitogen-activated protein kinases.</text>
</comment>
<dbReference type="EMBL" id="CM017698">
    <property type="protein sequence ID" value="TYG95641.1"/>
    <property type="molecule type" value="Genomic_DNA"/>
</dbReference>
<organism evidence="9 10">
    <name type="scientific">Gossypium darwinii</name>
    <name type="common">Darwin's cotton</name>
    <name type="synonym">Gossypium barbadense var. darwinii</name>
    <dbReference type="NCBI Taxonomy" id="34276"/>
    <lineage>
        <taxon>Eukaryota</taxon>
        <taxon>Viridiplantae</taxon>
        <taxon>Streptophyta</taxon>
        <taxon>Embryophyta</taxon>
        <taxon>Tracheophyta</taxon>
        <taxon>Spermatophyta</taxon>
        <taxon>Magnoliopsida</taxon>
        <taxon>eudicotyledons</taxon>
        <taxon>Gunneridae</taxon>
        <taxon>Pentapetalae</taxon>
        <taxon>rosids</taxon>
        <taxon>malvids</taxon>
        <taxon>Malvales</taxon>
        <taxon>Malvaceae</taxon>
        <taxon>Malvoideae</taxon>
        <taxon>Gossypium</taxon>
    </lineage>
</organism>
<keyword evidence="4" id="KW-0372">Hormone</keyword>
<gene>
    <name evidence="9" type="ORF">ES288_A11G284600v1</name>
</gene>
<dbReference type="InterPro" id="IPR008801">
    <property type="entry name" value="RALF"/>
</dbReference>
<dbReference type="PANTHER" id="PTHR34270:SF3">
    <property type="entry name" value="PROTEIN RALF-LIKE 16-RELATED"/>
    <property type="match status" value="1"/>
</dbReference>
<dbReference type="PANTHER" id="PTHR34270">
    <property type="entry name" value="PROTEIN RALF-LIKE 15-RELATED"/>
    <property type="match status" value="1"/>
</dbReference>
<feature type="chain" id="PRO_5023047328" description="Rapid alkalinization factor 1" evidence="8">
    <location>
        <begin position="36"/>
        <end position="86"/>
    </location>
</feature>
<proteinExistence type="inferred from homology"/>
<accession>A0A5D2ER95</accession>
<comment type="subcellular location">
    <subcellularLocation>
        <location evidence="1">Secreted</location>
    </subcellularLocation>
</comment>
<feature type="signal peptide" evidence="8">
    <location>
        <begin position="1"/>
        <end position="35"/>
    </location>
</feature>
<evidence type="ECO:0008006" key="11">
    <source>
        <dbReference type="Google" id="ProtNLM"/>
    </source>
</evidence>
<evidence type="ECO:0000313" key="10">
    <source>
        <dbReference type="Proteomes" id="UP000323506"/>
    </source>
</evidence>
<keyword evidence="3" id="KW-0964">Secreted</keyword>
<evidence type="ECO:0000256" key="6">
    <source>
        <dbReference type="ARBA" id="ARBA00023157"/>
    </source>
</evidence>
<evidence type="ECO:0000256" key="7">
    <source>
        <dbReference type="ARBA" id="ARBA00037228"/>
    </source>
</evidence>
<keyword evidence="5 8" id="KW-0732">Signal</keyword>
<dbReference type="GO" id="GO:0040008">
    <property type="term" value="P:regulation of growth"/>
    <property type="evidence" value="ECO:0007669"/>
    <property type="project" value="UniProtKB-ARBA"/>
</dbReference>
<evidence type="ECO:0000256" key="1">
    <source>
        <dbReference type="ARBA" id="ARBA00004613"/>
    </source>
</evidence>
<protein>
    <recommendedName>
        <fullName evidence="11">Rapid alkalinization factor 1</fullName>
    </recommendedName>
</protein>
<comment type="similarity">
    <text evidence="2">Belongs to the plant rapid alkalinization factor (RALF) family.</text>
</comment>
<evidence type="ECO:0000256" key="3">
    <source>
        <dbReference type="ARBA" id="ARBA00022525"/>
    </source>
</evidence>
<dbReference type="Pfam" id="PF05498">
    <property type="entry name" value="RALF"/>
    <property type="match status" value="1"/>
</dbReference>